<accession>F3KTK0</accession>
<dbReference type="OrthoDB" id="9806945at2"/>
<dbReference type="InterPro" id="IPR029068">
    <property type="entry name" value="Glyas_Bleomycin-R_OHBP_Dase"/>
</dbReference>
<dbReference type="Gene3D" id="3.30.720.110">
    <property type="match status" value="1"/>
</dbReference>
<dbReference type="InterPro" id="IPR037523">
    <property type="entry name" value="VOC_core"/>
</dbReference>
<reference evidence="2 3" key="1">
    <citation type="journal article" date="2011" name="EMBO J.">
        <title>Structural diversity of bacterial flagellar motors.</title>
        <authorList>
            <person name="Chen S."/>
            <person name="Beeby M."/>
            <person name="Murphy G.E."/>
            <person name="Leadbetter J.R."/>
            <person name="Hendrixson D.R."/>
            <person name="Briegel A."/>
            <person name="Li Z."/>
            <person name="Shi J."/>
            <person name="Tocheva E.I."/>
            <person name="Muller A."/>
            <person name="Dobro M.J."/>
            <person name="Jensen G.J."/>
        </authorList>
    </citation>
    <scope>NUCLEOTIDE SEQUENCE [LARGE SCALE GENOMIC DNA]</scope>
    <source>
        <strain evidence="2 3">ATCC 19624</strain>
    </source>
</reference>
<dbReference type="PANTHER" id="PTHR36503:SF1">
    <property type="entry name" value="BLR2520 PROTEIN"/>
    <property type="match status" value="1"/>
</dbReference>
<evidence type="ECO:0000259" key="1">
    <source>
        <dbReference type="PROSITE" id="PS51819"/>
    </source>
</evidence>
<dbReference type="STRING" id="887062.HGR_08904"/>
<organism evidence="2 3">
    <name type="scientific">Hylemonella gracilis ATCC 19624</name>
    <dbReference type="NCBI Taxonomy" id="887062"/>
    <lineage>
        <taxon>Bacteria</taxon>
        <taxon>Pseudomonadati</taxon>
        <taxon>Pseudomonadota</taxon>
        <taxon>Betaproteobacteria</taxon>
        <taxon>Burkholderiales</taxon>
        <taxon>Comamonadaceae</taxon>
        <taxon>Hylemonella</taxon>
    </lineage>
</organism>
<dbReference type="InterPro" id="IPR026275">
    <property type="entry name" value="Glyoxalase/dOase/EhpR"/>
</dbReference>
<dbReference type="AlphaFoldDB" id="F3KTK0"/>
<sequence length="128" mass="13656">MNPYPSYVLLYVADVPRSAAFYARLLALQPVESSPGFALFVLPSGFKLGLWLRPAVLPPATAERGGSELCMAVDQAADVDAWVAQGKAQGWPVLQAPTAMDFGYTAVVADPDGHRLRVFQPAARAPAN</sequence>
<dbReference type="Proteomes" id="UP000016368">
    <property type="component" value="Unassembled WGS sequence"/>
</dbReference>
<protein>
    <submittedName>
        <fullName evidence="2">Lactoylglutathione lyase</fullName>
    </submittedName>
</protein>
<evidence type="ECO:0000313" key="3">
    <source>
        <dbReference type="Proteomes" id="UP000016368"/>
    </source>
</evidence>
<dbReference type="SUPFAM" id="SSF54593">
    <property type="entry name" value="Glyoxalase/Bleomycin resistance protein/Dihydroxybiphenyl dioxygenase"/>
    <property type="match status" value="1"/>
</dbReference>
<dbReference type="PIRSF" id="PIRSF039020">
    <property type="entry name" value="EhpR"/>
    <property type="match status" value="1"/>
</dbReference>
<name>F3KTK0_9BURK</name>
<dbReference type="GO" id="GO:0016829">
    <property type="term" value="F:lyase activity"/>
    <property type="evidence" value="ECO:0007669"/>
    <property type="project" value="UniProtKB-KW"/>
</dbReference>
<dbReference type="PROSITE" id="PS51819">
    <property type="entry name" value="VOC"/>
    <property type="match status" value="1"/>
</dbReference>
<dbReference type="PANTHER" id="PTHR36503">
    <property type="entry name" value="BLR2520 PROTEIN"/>
    <property type="match status" value="1"/>
</dbReference>
<dbReference type="InterPro" id="IPR004360">
    <property type="entry name" value="Glyas_Fos-R_dOase_dom"/>
</dbReference>
<dbReference type="Pfam" id="PF00903">
    <property type="entry name" value="Glyoxalase"/>
    <property type="match status" value="1"/>
</dbReference>
<proteinExistence type="predicted"/>
<comment type="caution">
    <text evidence="2">The sequence shown here is derived from an EMBL/GenBank/DDBJ whole genome shotgun (WGS) entry which is preliminary data.</text>
</comment>
<dbReference type="RefSeq" id="WP_006297836.1">
    <property type="nucleotide sequence ID" value="NZ_AEGR01000056.1"/>
</dbReference>
<keyword evidence="3" id="KW-1185">Reference proteome</keyword>
<gene>
    <name evidence="2" type="ORF">HGR_08904</name>
</gene>
<evidence type="ECO:0000313" key="2">
    <source>
        <dbReference type="EMBL" id="EGI76879.1"/>
    </source>
</evidence>
<keyword evidence="2" id="KW-0456">Lyase</keyword>
<dbReference type="EMBL" id="AEGR01000056">
    <property type="protein sequence ID" value="EGI76879.1"/>
    <property type="molecule type" value="Genomic_DNA"/>
</dbReference>
<dbReference type="Gene3D" id="3.30.720.120">
    <property type="match status" value="1"/>
</dbReference>
<dbReference type="eggNOG" id="COG0346">
    <property type="taxonomic scope" value="Bacteria"/>
</dbReference>
<feature type="domain" description="VOC" evidence="1">
    <location>
        <begin position="4"/>
        <end position="121"/>
    </location>
</feature>